<dbReference type="RefSeq" id="WP_209481242.1">
    <property type="nucleotide sequence ID" value="NZ_JAGGKK010000014.1"/>
</dbReference>
<feature type="region of interest" description="Disordered" evidence="1">
    <location>
        <begin position="34"/>
        <end position="54"/>
    </location>
</feature>
<evidence type="ECO:0008006" key="4">
    <source>
        <dbReference type="Google" id="ProtNLM"/>
    </source>
</evidence>
<name>A0ABS4HFE7_9BACI</name>
<evidence type="ECO:0000256" key="1">
    <source>
        <dbReference type="SAM" id="MobiDB-lite"/>
    </source>
</evidence>
<dbReference type="EMBL" id="JAGGKK010000014">
    <property type="protein sequence ID" value="MBP1949657.1"/>
    <property type="molecule type" value="Genomic_DNA"/>
</dbReference>
<proteinExistence type="predicted"/>
<gene>
    <name evidence="2" type="ORF">J2Z82_002597</name>
</gene>
<accession>A0ABS4HFE7</accession>
<organism evidence="2 3">
    <name type="scientific">Virgibacillus litoralis</name>
    <dbReference type="NCBI Taxonomy" id="578221"/>
    <lineage>
        <taxon>Bacteria</taxon>
        <taxon>Bacillati</taxon>
        <taxon>Bacillota</taxon>
        <taxon>Bacilli</taxon>
        <taxon>Bacillales</taxon>
        <taxon>Bacillaceae</taxon>
        <taxon>Virgibacillus</taxon>
    </lineage>
</organism>
<evidence type="ECO:0000313" key="2">
    <source>
        <dbReference type="EMBL" id="MBP1949657.1"/>
    </source>
</evidence>
<evidence type="ECO:0000313" key="3">
    <source>
        <dbReference type="Proteomes" id="UP001519328"/>
    </source>
</evidence>
<sequence>MMDKEYREYRTGQGVPEKGEYICQSGEKAKLNEDEDFPACPVSGNETTWKRDDH</sequence>
<comment type="caution">
    <text evidence="2">The sequence shown here is derived from an EMBL/GenBank/DDBJ whole genome shotgun (WGS) entry which is preliminary data.</text>
</comment>
<dbReference type="Proteomes" id="UP001519328">
    <property type="component" value="Unassembled WGS sequence"/>
</dbReference>
<keyword evidence="3" id="KW-1185">Reference proteome</keyword>
<protein>
    <recommendedName>
        <fullName evidence="4">YjzC family protein</fullName>
    </recommendedName>
</protein>
<reference evidence="2 3" key="1">
    <citation type="submission" date="2021-03" db="EMBL/GenBank/DDBJ databases">
        <title>Genomic Encyclopedia of Type Strains, Phase IV (KMG-IV): sequencing the most valuable type-strain genomes for metagenomic binning, comparative biology and taxonomic classification.</title>
        <authorList>
            <person name="Goeker M."/>
        </authorList>
    </citation>
    <scope>NUCLEOTIDE SEQUENCE [LARGE SCALE GENOMIC DNA]</scope>
    <source>
        <strain evidence="2 3">DSM 21085</strain>
    </source>
</reference>